<dbReference type="InterPro" id="IPR048813">
    <property type="entry name" value="GP7-like"/>
</dbReference>
<dbReference type="Pfam" id="PF20911">
    <property type="entry name" value="GP7"/>
    <property type="match status" value="1"/>
</dbReference>
<dbReference type="EMBL" id="BK015637">
    <property type="protein sequence ID" value="DAE17222.1"/>
    <property type="molecule type" value="Genomic_DNA"/>
</dbReference>
<accession>A0A8S5QD49</accession>
<evidence type="ECO:0000313" key="1">
    <source>
        <dbReference type="EMBL" id="DAE17222.1"/>
    </source>
</evidence>
<proteinExistence type="predicted"/>
<name>A0A8S5QD49_9CAUD</name>
<dbReference type="SUPFAM" id="SSF56563">
    <property type="entry name" value="Major capsid protein gp5"/>
    <property type="match status" value="1"/>
</dbReference>
<dbReference type="NCBIfam" id="NF045672">
    <property type="entry name" value="MCP_gp7_epsi_15"/>
    <property type="match status" value="1"/>
</dbReference>
<reference evidence="1" key="1">
    <citation type="journal article" date="2021" name="Proc. Natl. Acad. Sci. U.S.A.">
        <title>A Catalog of Tens of Thousands of Viruses from Human Metagenomes Reveals Hidden Associations with Chronic Diseases.</title>
        <authorList>
            <person name="Tisza M.J."/>
            <person name="Buck C.B."/>
        </authorList>
    </citation>
    <scope>NUCLEOTIDE SEQUENCE</scope>
    <source>
        <strain evidence="1">CtuGs8</strain>
    </source>
</reference>
<sequence length="327" mass="36200">MATIGIMNPTLLDVQSRLDPNNAIAQIIEMMNQTNEIVQDMTMVEGNLPTGHKTTVRTGLPEATWRMLNYGVKPSKSKTKQVTDTCGMLEAYAEIDKSLADLNGNSAAFRLSEDYAFLEAMNQEWASTLFYGDENSPEKFVGLAARYNDKSADSGKNIIDAGGTSNLTSIYLVVWGKNTVHGIYPKGSTGGITHKDLGEQTLTDADGGQYQGYRTHYKLDTGLTVRDWRYVVRIANIDVTALTKDAKTGADLINLMIKAEELIPNMGMGRAVWYMNPTVRTFLRMQKNEAHKYTISEDQEMGHTVVRANGIPVRKTDALLSTEARVQ</sequence>
<protein>
    <submittedName>
        <fullName evidence="1">Major capsid protein</fullName>
    </submittedName>
</protein>
<organism evidence="1">
    <name type="scientific">Podoviridae sp. ctuGs8</name>
    <dbReference type="NCBI Taxonomy" id="2825283"/>
    <lineage>
        <taxon>Viruses</taxon>
        <taxon>Duplodnaviria</taxon>
        <taxon>Heunggongvirae</taxon>
        <taxon>Uroviricota</taxon>
        <taxon>Caudoviricetes</taxon>
    </lineage>
</organism>